<protein>
    <submittedName>
        <fullName evidence="1">Uncharacterized protein</fullName>
    </submittedName>
</protein>
<evidence type="ECO:0000313" key="2">
    <source>
        <dbReference type="Proteomes" id="UP001057452"/>
    </source>
</evidence>
<comment type="caution">
    <text evidence="1">The sequence shown here is derived from an EMBL/GenBank/DDBJ whole genome shotgun (WGS) entry which is preliminary data.</text>
</comment>
<feature type="non-terminal residue" evidence="1">
    <location>
        <position position="1"/>
    </location>
</feature>
<keyword evidence="2" id="KW-1185">Reference proteome</keyword>
<evidence type="ECO:0000313" key="1">
    <source>
        <dbReference type="EMBL" id="KAI4815513.1"/>
    </source>
</evidence>
<organism evidence="1 2">
    <name type="scientific">Chaenocephalus aceratus</name>
    <name type="common">Blackfin icefish</name>
    <name type="synonym">Chaenichthys aceratus</name>
    <dbReference type="NCBI Taxonomy" id="36190"/>
    <lineage>
        <taxon>Eukaryota</taxon>
        <taxon>Metazoa</taxon>
        <taxon>Chordata</taxon>
        <taxon>Craniata</taxon>
        <taxon>Vertebrata</taxon>
        <taxon>Euteleostomi</taxon>
        <taxon>Actinopterygii</taxon>
        <taxon>Neopterygii</taxon>
        <taxon>Teleostei</taxon>
        <taxon>Neoteleostei</taxon>
        <taxon>Acanthomorphata</taxon>
        <taxon>Eupercaria</taxon>
        <taxon>Perciformes</taxon>
        <taxon>Notothenioidei</taxon>
        <taxon>Channichthyidae</taxon>
        <taxon>Chaenocephalus</taxon>
    </lineage>
</organism>
<dbReference type="Proteomes" id="UP001057452">
    <property type="component" value="Chromosome 13"/>
</dbReference>
<proteinExistence type="predicted"/>
<reference evidence="1" key="1">
    <citation type="submission" date="2022-05" db="EMBL/GenBank/DDBJ databases">
        <title>Chromosome-level genome of Chaenocephalus aceratus.</title>
        <authorList>
            <person name="Park H."/>
        </authorList>
    </citation>
    <scope>NUCLEOTIDE SEQUENCE</scope>
    <source>
        <strain evidence="1">KU_202001</strain>
    </source>
</reference>
<gene>
    <name evidence="1" type="ORF">KUCAC02_005655</name>
</gene>
<name>A0ACB9WQX8_CHAAC</name>
<feature type="non-terminal residue" evidence="1">
    <location>
        <position position="88"/>
    </location>
</feature>
<dbReference type="EMBL" id="CM043797">
    <property type="protein sequence ID" value="KAI4815513.1"/>
    <property type="molecule type" value="Genomic_DNA"/>
</dbReference>
<sequence length="88" mass="8757">GAVTELEGGSQGVELEKIVPAALTAQILTTGFVGTDAAALGRSQSEEAAGGLWTQCAAASESLMEEGGNRVRASGGGAHRHAPRNPLG</sequence>
<accession>A0ACB9WQX8</accession>